<name>A0ABD3QI15_9STRA</name>
<dbReference type="EMBL" id="JALLPJ020000172">
    <property type="protein sequence ID" value="KAL3800067.1"/>
    <property type="molecule type" value="Genomic_DNA"/>
</dbReference>
<feature type="region of interest" description="Disordered" evidence="3">
    <location>
        <begin position="1"/>
        <end position="33"/>
    </location>
</feature>
<feature type="compositionally biased region" description="Polar residues" evidence="3">
    <location>
        <begin position="1"/>
        <end position="10"/>
    </location>
</feature>
<evidence type="ECO:0000313" key="5">
    <source>
        <dbReference type="Proteomes" id="UP001530400"/>
    </source>
</evidence>
<evidence type="ECO:0000256" key="1">
    <source>
        <dbReference type="ARBA" id="ARBA00035018"/>
    </source>
</evidence>
<sequence length="242" mass="26307">MPHVTFSNDVSKVDGHSVTIEERRPDDSHATASNPFLGRTIAAGCSGDLHNQTSAHDALVIGSHGSFGRESAGGRVVENLVVRMGILKCGHRYRVSVPLPAITANRDEVQIDRKMDQLSLVKDEILTKARIVRVDDDDLRGEIADDGRCLNAILSARQRGPYNGRILIEIRSNENASKSRVSTSSDDNAELQAQAVKCILIQVEASIMGKGMGTPQLRNGVACLGKLVGYDSDEETEWRGFD</sequence>
<keyword evidence="5" id="KW-1185">Reference proteome</keyword>
<comment type="similarity">
    <text evidence="1">Belongs to the ADISSP family.</text>
</comment>
<comment type="caution">
    <text evidence="4">The sequence shown here is derived from an EMBL/GenBank/DDBJ whole genome shotgun (WGS) entry which is preliminary data.</text>
</comment>
<reference evidence="4 5" key="1">
    <citation type="submission" date="2024-10" db="EMBL/GenBank/DDBJ databases">
        <title>Updated reference genomes for cyclostephanoid diatoms.</title>
        <authorList>
            <person name="Roberts W.R."/>
            <person name="Alverson A.J."/>
        </authorList>
    </citation>
    <scope>NUCLEOTIDE SEQUENCE [LARGE SCALE GENOMIC DNA]</scope>
    <source>
        <strain evidence="4 5">AJA010-31</strain>
    </source>
</reference>
<dbReference type="PANTHER" id="PTHR13287">
    <property type="entry name" value="ADIPOSE-SECRETED SIGNALING PROTEIN"/>
    <property type="match status" value="1"/>
</dbReference>
<dbReference type="Proteomes" id="UP001530400">
    <property type="component" value="Unassembled WGS sequence"/>
</dbReference>
<proteinExistence type="inferred from homology"/>
<organism evidence="4 5">
    <name type="scientific">Cyclotella atomus</name>
    <dbReference type="NCBI Taxonomy" id="382360"/>
    <lineage>
        <taxon>Eukaryota</taxon>
        <taxon>Sar</taxon>
        <taxon>Stramenopiles</taxon>
        <taxon>Ochrophyta</taxon>
        <taxon>Bacillariophyta</taxon>
        <taxon>Coscinodiscophyceae</taxon>
        <taxon>Thalassiosirophycidae</taxon>
        <taxon>Stephanodiscales</taxon>
        <taxon>Stephanodiscaceae</taxon>
        <taxon>Cyclotella</taxon>
    </lineage>
</organism>
<accession>A0ABD3QI15</accession>
<dbReference type="AlphaFoldDB" id="A0ABD3QI15"/>
<evidence type="ECO:0000313" key="4">
    <source>
        <dbReference type="EMBL" id="KAL3800067.1"/>
    </source>
</evidence>
<dbReference type="PANTHER" id="PTHR13287:SF2">
    <property type="entry name" value="ADIPOSE-SECRETED SIGNALING PROTEIN"/>
    <property type="match status" value="1"/>
</dbReference>
<evidence type="ECO:0000256" key="3">
    <source>
        <dbReference type="SAM" id="MobiDB-lite"/>
    </source>
</evidence>
<dbReference type="InterPro" id="IPR026794">
    <property type="entry name" value="ADISSP"/>
</dbReference>
<dbReference type="Pfam" id="PF15006">
    <property type="entry name" value="DUF4517"/>
    <property type="match status" value="1"/>
</dbReference>
<gene>
    <name evidence="4" type="ORF">ACHAWO_010583</name>
</gene>
<evidence type="ECO:0000256" key="2">
    <source>
        <dbReference type="ARBA" id="ARBA00035300"/>
    </source>
</evidence>
<protein>
    <recommendedName>
        <fullName evidence="2">Adipose-secreted signaling protein</fullName>
    </recommendedName>
</protein>
<feature type="compositionally biased region" description="Basic and acidic residues" evidence="3">
    <location>
        <begin position="11"/>
        <end position="29"/>
    </location>
</feature>